<proteinExistence type="predicted"/>
<dbReference type="GeneID" id="9946056"/>
<evidence type="ECO:0000313" key="1">
    <source>
        <dbReference type="EMBL" id="EFO19862.1"/>
    </source>
</evidence>
<name>A0A1S0TTA7_LOALO</name>
<organism evidence="1">
    <name type="scientific">Loa loa</name>
    <name type="common">Eye worm</name>
    <name type="synonym">Filaria loa</name>
    <dbReference type="NCBI Taxonomy" id="7209"/>
    <lineage>
        <taxon>Eukaryota</taxon>
        <taxon>Metazoa</taxon>
        <taxon>Ecdysozoa</taxon>
        <taxon>Nematoda</taxon>
        <taxon>Chromadorea</taxon>
        <taxon>Rhabditida</taxon>
        <taxon>Spirurina</taxon>
        <taxon>Spiruromorpha</taxon>
        <taxon>Filarioidea</taxon>
        <taxon>Onchocercidae</taxon>
        <taxon>Loa</taxon>
    </lineage>
</organism>
<dbReference type="CTD" id="9946056"/>
<dbReference type="InParanoid" id="A0A1S0TTA7"/>
<sequence>MFPKPVGVFGGVPKAVNSGFVIFLPSSMVDTLKALCHNLDFAWNDLECYEKEKERKKSLFQREILGLQFFEAKIKCLGSIIVEHVQDCLKPLADSDAGILHCLVTVSRQ</sequence>
<reference evidence="1" key="1">
    <citation type="submission" date="2012-04" db="EMBL/GenBank/DDBJ databases">
        <title>The Genome Sequence of Loa loa.</title>
        <authorList>
            <consortium name="The Broad Institute Genome Sequencing Platform"/>
            <consortium name="Broad Institute Genome Sequencing Center for Infectious Disease"/>
            <person name="Nutman T.B."/>
            <person name="Fink D.L."/>
            <person name="Russ C."/>
            <person name="Young S."/>
            <person name="Zeng Q."/>
            <person name="Gargeya S."/>
            <person name="Alvarado L."/>
            <person name="Berlin A."/>
            <person name="Chapman S.B."/>
            <person name="Chen Z."/>
            <person name="Freedman E."/>
            <person name="Gellesch M."/>
            <person name="Goldberg J."/>
            <person name="Griggs A."/>
            <person name="Gujja S."/>
            <person name="Heilman E.R."/>
            <person name="Heiman D."/>
            <person name="Howarth C."/>
            <person name="Mehta T."/>
            <person name="Neiman D."/>
            <person name="Pearson M."/>
            <person name="Roberts A."/>
            <person name="Saif S."/>
            <person name="Shea T."/>
            <person name="Shenoy N."/>
            <person name="Sisk P."/>
            <person name="Stolte C."/>
            <person name="Sykes S."/>
            <person name="White J."/>
            <person name="Yandava C."/>
            <person name="Haas B."/>
            <person name="Henn M.R."/>
            <person name="Nusbaum C."/>
            <person name="Birren B."/>
        </authorList>
    </citation>
    <scope>NUCLEOTIDE SEQUENCE [LARGE SCALE GENOMIC DNA]</scope>
</reference>
<dbReference type="AlphaFoldDB" id="A0A1S0TTA7"/>
<dbReference type="KEGG" id="loa:LOAG_08630"/>
<accession>A0A1S0TTA7</accession>
<dbReference type="EMBL" id="JH712067">
    <property type="protein sequence ID" value="EFO19862.1"/>
    <property type="molecule type" value="Genomic_DNA"/>
</dbReference>
<dbReference type="RefSeq" id="XP_003144208.1">
    <property type="nucleotide sequence ID" value="XM_003144160.1"/>
</dbReference>
<protein>
    <submittedName>
        <fullName evidence="1">Uncharacterized protein</fullName>
    </submittedName>
</protein>
<gene>
    <name evidence="1" type="ORF">LOAG_08630</name>
</gene>